<protein>
    <recommendedName>
        <fullName evidence="4">3-hydroxyisobutyrate dehydrogenase-like NAD-binding domain-containing protein</fullName>
    </recommendedName>
</protein>
<gene>
    <name evidence="2" type="ORF">OG699_00005</name>
    <name evidence="3" type="ORF">OG699_45255</name>
</gene>
<dbReference type="EMBL" id="CP109546">
    <property type="protein sequence ID" value="WTZ06551.1"/>
    <property type="molecule type" value="Genomic_DNA"/>
</dbReference>
<evidence type="ECO:0000313" key="2">
    <source>
        <dbReference type="EMBL" id="WTZ06551.1"/>
    </source>
</evidence>
<evidence type="ECO:0000256" key="1">
    <source>
        <dbReference type="SAM" id="MobiDB-lite"/>
    </source>
</evidence>
<organism evidence="3">
    <name type="scientific">Streptomyces sp. NBC_01393</name>
    <dbReference type="NCBI Taxonomy" id="2903851"/>
    <lineage>
        <taxon>Bacteria</taxon>
        <taxon>Bacillati</taxon>
        <taxon>Actinomycetota</taxon>
        <taxon>Actinomycetes</taxon>
        <taxon>Kitasatosporales</taxon>
        <taxon>Streptomycetaceae</taxon>
        <taxon>Streptomyces</taxon>
    </lineage>
</organism>
<sequence>MGEADKQLGIPAQVTGEALRRSATTNGELDGQTAKEFFSRAVPREPEG</sequence>
<reference evidence="3" key="1">
    <citation type="submission" date="2022-10" db="EMBL/GenBank/DDBJ databases">
        <title>The complete genomes of actinobacterial strains from the NBC collection.</title>
        <authorList>
            <person name="Joergensen T.S."/>
            <person name="Alvarez Arevalo M."/>
            <person name="Sterndorff E.B."/>
            <person name="Faurdal D."/>
            <person name="Vuksanovic O."/>
            <person name="Mourched A.-S."/>
            <person name="Charusanti P."/>
            <person name="Shaw S."/>
            <person name="Blin K."/>
            <person name="Weber T."/>
        </authorList>
    </citation>
    <scope>NUCLEOTIDE SEQUENCE</scope>
    <source>
        <strain evidence="3">NBC_01393</strain>
    </source>
</reference>
<accession>A0AAU3I9Z0</accession>
<evidence type="ECO:0008006" key="4">
    <source>
        <dbReference type="Google" id="ProtNLM"/>
    </source>
</evidence>
<evidence type="ECO:0000313" key="3">
    <source>
        <dbReference type="EMBL" id="WTZ14535.1"/>
    </source>
</evidence>
<dbReference type="AlphaFoldDB" id="A0AAU3I9Z0"/>
<dbReference type="EMBL" id="CP109546">
    <property type="protein sequence ID" value="WTZ14535.1"/>
    <property type="molecule type" value="Genomic_DNA"/>
</dbReference>
<proteinExistence type="predicted"/>
<name>A0AAU3I9Z0_9ACTN</name>
<feature type="region of interest" description="Disordered" evidence="1">
    <location>
        <begin position="1"/>
        <end position="48"/>
    </location>
</feature>